<name>A0A9W9YUN3_9CNID</name>
<gene>
    <name evidence="1" type="ORF">OS493_007802</name>
</gene>
<dbReference type="AlphaFoldDB" id="A0A9W9YUN3"/>
<keyword evidence="2" id="KW-1185">Reference proteome</keyword>
<organism evidence="1 2">
    <name type="scientific">Desmophyllum pertusum</name>
    <dbReference type="NCBI Taxonomy" id="174260"/>
    <lineage>
        <taxon>Eukaryota</taxon>
        <taxon>Metazoa</taxon>
        <taxon>Cnidaria</taxon>
        <taxon>Anthozoa</taxon>
        <taxon>Hexacorallia</taxon>
        <taxon>Scleractinia</taxon>
        <taxon>Caryophylliina</taxon>
        <taxon>Caryophylliidae</taxon>
        <taxon>Desmophyllum</taxon>
    </lineage>
</organism>
<protein>
    <submittedName>
        <fullName evidence="1">Uncharacterized protein</fullName>
    </submittedName>
</protein>
<reference evidence="1" key="1">
    <citation type="submission" date="2023-01" db="EMBL/GenBank/DDBJ databases">
        <title>Genome assembly of the deep-sea coral Lophelia pertusa.</title>
        <authorList>
            <person name="Herrera S."/>
            <person name="Cordes E."/>
        </authorList>
    </citation>
    <scope>NUCLEOTIDE SEQUENCE</scope>
    <source>
        <strain evidence="1">USNM1676648</strain>
        <tissue evidence="1">Polyp</tissue>
    </source>
</reference>
<comment type="caution">
    <text evidence="1">The sequence shown here is derived from an EMBL/GenBank/DDBJ whole genome shotgun (WGS) entry which is preliminary data.</text>
</comment>
<proteinExistence type="predicted"/>
<evidence type="ECO:0000313" key="2">
    <source>
        <dbReference type="Proteomes" id="UP001163046"/>
    </source>
</evidence>
<dbReference type="Proteomes" id="UP001163046">
    <property type="component" value="Unassembled WGS sequence"/>
</dbReference>
<sequence length="115" mass="13515">MDPKQEVKQEVEPDQVDTFIGQLIDLVTQAILHEDVKELGREMVKYRINLSQKILGEEEEHLDQAIKIRGFPESFRVGWNEWKKNGENKEKTSYDIFKNYMNETSADQTENQSEP</sequence>
<accession>A0A9W9YUN3</accession>
<dbReference type="EMBL" id="MU827304">
    <property type="protein sequence ID" value="KAJ7365153.1"/>
    <property type="molecule type" value="Genomic_DNA"/>
</dbReference>
<evidence type="ECO:0000313" key="1">
    <source>
        <dbReference type="EMBL" id="KAJ7365153.1"/>
    </source>
</evidence>